<protein>
    <submittedName>
        <fullName evidence="1">Uncharacterized protein</fullName>
    </submittedName>
</protein>
<organism evidence="1 2">
    <name type="scientific">Solanum commersonii</name>
    <name type="common">Commerson's wild potato</name>
    <name type="synonym">Commerson's nightshade</name>
    <dbReference type="NCBI Taxonomy" id="4109"/>
    <lineage>
        <taxon>Eukaryota</taxon>
        <taxon>Viridiplantae</taxon>
        <taxon>Streptophyta</taxon>
        <taxon>Embryophyta</taxon>
        <taxon>Tracheophyta</taxon>
        <taxon>Spermatophyta</taxon>
        <taxon>Magnoliopsida</taxon>
        <taxon>eudicotyledons</taxon>
        <taxon>Gunneridae</taxon>
        <taxon>Pentapetalae</taxon>
        <taxon>asterids</taxon>
        <taxon>lamiids</taxon>
        <taxon>Solanales</taxon>
        <taxon>Solanaceae</taxon>
        <taxon>Solanoideae</taxon>
        <taxon>Solaneae</taxon>
        <taxon>Solanum</taxon>
    </lineage>
</organism>
<name>A0A9J5XCH5_SOLCO</name>
<evidence type="ECO:0000313" key="1">
    <source>
        <dbReference type="EMBL" id="KAG5584934.1"/>
    </source>
</evidence>
<dbReference type="EMBL" id="JACXVP010000009">
    <property type="protein sequence ID" value="KAG5584934.1"/>
    <property type="molecule type" value="Genomic_DNA"/>
</dbReference>
<dbReference type="AlphaFoldDB" id="A0A9J5XCH5"/>
<comment type="caution">
    <text evidence="1">The sequence shown here is derived from an EMBL/GenBank/DDBJ whole genome shotgun (WGS) entry which is preliminary data.</text>
</comment>
<proteinExistence type="predicted"/>
<evidence type="ECO:0000313" key="2">
    <source>
        <dbReference type="Proteomes" id="UP000824120"/>
    </source>
</evidence>
<dbReference type="Proteomes" id="UP000824120">
    <property type="component" value="Chromosome 9"/>
</dbReference>
<keyword evidence="2" id="KW-1185">Reference proteome</keyword>
<reference evidence="1 2" key="1">
    <citation type="submission" date="2020-09" db="EMBL/GenBank/DDBJ databases">
        <title>De no assembly of potato wild relative species, Solanum commersonii.</title>
        <authorList>
            <person name="Cho K."/>
        </authorList>
    </citation>
    <scope>NUCLEOTIDE SEQUENCE [LARGE SCALE GENOMIC DNA]</scope>
    <source>
        <strain evidence="1">LZ3.2</strain>
        <tissue evidence="1">Leaf</tissue>
    </source>
</reference>
<accession>A0A9J5XCH5</accession>
<sequence length="70" mass="8292">MNMYDHSVDVEDQSVDVKFFEYFEKMQGEKELRSQSNHFFFDGTNFYMNQTSSTKSLHSCSSQILHEAPR</sequence>
<gene>
    <name evidence="1" type="ORF">H5410_045368</name>
</gene>